<keyword evidence="5" id="KW-0597">Phosphoprotein</keyword>
<dbReference type="GO" id="GO:0007266">
    <property type="term" value="P:Rho protein signal transduction"/>
    <property type="evidence" value="ECO:0007669"/>
    <property type="project" value="TreeGrafter"/>
</dbReference>
<dbReference type="InterPro" id="IPR036028">
    <property type="entry name" value="SH3-like_dom_sf"/>
</dbReference>
<dbReference type="Pfam" id="PF18016">
    <property type="entry name" value="SAM_3"/>
    <property type="match status" value="1"/>
</dbReference>
<gene>
    <name evidence="9" type="primary">eps8l3a</name>
</gene>
<dbReference type="GO" id="GO:0035023">
    <property type="term" value="P:regulation of Rho protein signal transduction"/>
    <property type="evidence" value="ECO:0007669"/>
    <property type="project" value="TreeGrafter"/>
</dbReference>
<evidence type="ECO:0000256" key="7">
    <source>
        <dbReference type="SAM" id="MobiDB-lite"/>
    </source>
</evidence>
<evidence type="ECO:0000256" key="6">
    <source>
        <dbReference type="PROSITE-ProRule" id="PRU00192"/>
    </source>
</evidence>
<evidence type="ECO:0000256" key="3">
    <source>
        <dbReference type="ARBA" id="ARBA00022443"/>
    </source>
</evidence>
<dbReference type="GO" id="GO:1900029">
    <property type="term" value="P:positive regulation of ruffle assembly"/>
    <property type="evidence" value="ECO:0007669"/>
    <property type="project" value="TreeGrafter"/>
</dbReference>
<protein>
    <submittedName>
        <fullName evidence="9">EPS8 signaling adaptor L3a</fullName>
    </submittedName>
</protein>
<dbReference type="GO" id="GO:0032587">
    <property type="term" value="C:ruffle membrane"/>
    <property type="evidence" value="ECO:0007669"/>
    <property type="project" value="TreeGrafter"/>
</dbReference>
<organism evidence="9 10">
    <name type="scientific">Dicentrarchus labrax</name>
    <name type="common">European seabass</name>
    <name type="synonym">Morone labrax</name>
    <dbReference type="NCBI Taxonomy" id="13489"/>
    <lineage>
        <taxon>Eukaryota</taxon>
        <taxon>Metazoa</taxon>
        <taxon>Chordata</taxon>
        <taxon>Craniata</taxon>
        <taxon>Vertebrata</taxon>
        <taxon>Euteleostomi</taxon>
        <taxon>Actinopterygii</taxon>
        <taxon>Neopterygii</taxon>
        <taxon>Teleostei</taxon>
        <taxon>Neoteleostei</taxon>
        <taxon>Acanthomorphata</taxon>
        <taxon>Eupercaria</taxon>
        <taxon>Moronidae</taxon>
        <taxon>Dicentrarchus</taxon>
    </lineage>
</organism>
<dbReference type="Pfam" id="PF22975">
    <property type="entry name" value="EPS8_2nd"/>
    <property type="match status" value="1"/>
</dbReference>
<keyword evidence="10" id="KW-1185">Reference proteome</keyword>
<reference evidence="9" key="1">
    <citation type="submission" date="2025-08" db="UniProtKB">
        <authorList>
            <consortium name="Ensembl"/>
        </authorList>
    </citation>
    <scope>IDENTIFICATION</scope>
</reference>
<comment type="subcellular location">
    <subcellularLocation>
        <location evidence="1">Cytoplasm</location>
    </subcellularLocation>
</comment>
<dbReference type="InterPro" id="IPR055093">
    <property type="entry name" value="EPS8_2nd"/>
</dbReference>
<dbReference type="InterPro" id="IPR011993">
    <property type="entry name" value="PH-like_dom_sf"/>
</dbReference>
<dbReference type="InterPro" id="IPR039801">
    <property type="entry name" value="EPS8-like"/>
</dbReference>
<keyword evidence="4" id="KW-0963">Cytoplasm</keyword>
<evidence type="ECO:0000256" key="4">
    <source>
        <dbReference type="ARBA" id="ARBA00022490"/>
    </source>
</evidence>
<dbReference type="Pfam" id="PF08416">
    <property type="entry name" value="PTB"/>
    <property type="match status" value="1"/>
</dbReference>
<evidence type="ECO:0000259" key="8">
    <source>
        <dbReference type="PROSITE" id="PS50002"/>
    </source>
</evidence>
<dbReference type="InterPro" id="IPR001452">
    <property type="entry name" value="SH3_domain"/>
</dbReference>
<dbReference type="SUPFAM" id="SSF50044">
    <property type="entry name" value="SH3-domain"/>
    <property type="match status" value="1"/>
</dbReference>
<evidence type="ECO:0000256" key="1">
    <source>
        <dbReference type="ARBA" id="ARBA00004496"/>
    </source>
</evidence>
<sequence length="716" mass="80665">MFRSNSPFDIDTSSYAESIQSNVYSTLDEVSSQVSNVSRPSAKSIYLQRKEYAESINNMMDKFQFRVEHLFTCDLDGEELKSVTDCVERLKLLDEMGRVWGQSMLMEVRSPKLLLTDIETKEELESMALSDIVELKAVLDSGVFNSLLTVSVQNERNHTTTVFLFQCEDVRANFVERSLSRALSGRKDDSSIRSSNAGLIAEHEGMKNLHNAENSVEPKEETFAVDPMPQWLAPDYEEDDVPEPEQFVPQEEEEVPLPQTFPTEEEPPSQRPYTELDRNVDILNHILGDIEIFMGQVAAVVAKNAKKKKKKKKGKAMDGMPSAAEFAACFHKIKSGFNLLGELNGKINNPSAPQFVHSLFSTLAFVVSHSPENLAQTIVAPLLIPQCIRLMSEEASAEEDQLWQSLGDAWNIPSTKWPEDDEDIPTYTLEFFDGWQPPEVSAAPEPREPVIRQEAPQPGPSQTAAKWKPSQPAQPAQPAQPSRQPQPPQPSRQPQPPQKASSRLSKPIHMHVVYDFVSRNHRELTVRKGDIVELLDKSKQWWKVRDSRGEEGFVPNNVLQTNKEQPIEHIEGPPVLTKRSKAAEVKAWLEEKGFSKITVRCLGVLSGSMLLGMTREELKTLCPEEGGRVFFQLQAIKSNMAVSDRPQCDIVCLHCPSADVLLLITDEGVSRHTPDCFLFQLCRLPVKCSKRTLEEEKEEIIKTSHQWSNTVNVQIP</sequence>
<dbReference type="InterPro" id="IPR035462">
    <property type="entry name" value="Eps8_SH3"/>
</dbReference>
<dbReference type="Gene3D" id="1.10.150.50">
    <property type="entry name" value="Transcription Factor, Ets-1"/>
    <property type="match status" value="1"/>
</dbReference>
<name>A0A8P4JV90_DICLA</name>
<dbReference type="GO" id="GO:0003779">
    <property type="term" value="F:actin binding"/>
    <property type="evidence" value="ECO:0007669"/>
    <property type="project" value="TreeGrafter"/>
</dbReference>
<dbReference type="Proteomes" id="UP000694389">
    <property type="component" value="Unassembled WGS sequence"/>
</dbReference>
<dbReference type="SUPFAM" id="SSF50729">
    <property type="entry name" value="PH domain-like"/>
    <property type="match status" value="1"/>
</dbReference>
<dbReference type="CDD" id="cd09540">
    <property type="entry name" value="SAM_EPS8-like"/>
    <property type="match status" value="1"/>
</dbReference>
<dbReference type="AlphaFoldDB" id="A0A8P4JV90"/>
<dbReference type="SMART" id="SM00326">
    <property type="entry name" value="SH3"/>
    <property type="match status" value="1"/>
</dbReference>
<evidence type="ECO:0000313" key="9">
    <source>
        <dbReference type="Ensembl" id="ENSDLAP00005063999.1"/>
    </source>
</evidence>
<dbReference type="GeneTree" id="ENSGT00940000158169"/>
<dbReference type="GO" id="GO:0005737">
    <property type="term" value="C:cytoplasm"/>
    <property type="evidence" value="ECO:0007669"/>
    <property type="project" value="UniProtKB-SubCell"/>
</dbReference>
<dbReference type="InterPro" id="IPR033928">
    <property type="entry name" value="EPS8_PTB"/>
</dbReference>
<proteinExistence type="inferred from homology"/>
<feature type="compositionally biased region" description="Low complexity" evidence="7">
    <location>
        <begin position="469"/>
        <end position="483"/>
    </location>
</feature>
<feature type="region of interest" description="Disordered" evidence="7">
    <location>
        <begin position="236"/>
        <end position="273"/>
    </location>
</feature>
<accession>A0A8P4JV90</accession>
<dbReference type="Gene3D" id="2.30.30.40">
    <property type="entry name" value="SH3 Domains"/>
    <property type="match status" value="1"/>
</dbReference>
<feature type="compositionally biased region" description="Pro residues" evidence="7">
    <location>
        <begin position="484"/>
        <end position="497"/>
    </location>
</feature>
<dbReference type="Pfam" id="PF00018">
    <property type="entry name" value="SH3_1"/>
    <property type="match status" value="1"/>
</dbReference>
<feature type="region of interest" description="Disordered" evidence="7">
    <location>
        <begin position="436"/>
        <end position="505"/>
    </location>
</feature>
<dbReference type="Gene3D" id="2.30.29.30">
    <property type="entry name" value="Pleckstrin-homology domain (PH domain)/Phosphotyrosine-binding domain (PTB)"/>
    <property type="match status" value="1"/>
</dbReference>
<dbReference type="InterPro" id="IPR041418">
    <property type="entry name" value="SAM_3"/>
</dbReference>
<evidence type="ECO:0000256" key="5">
    <source>
        <dbReference type="ARBA" id="ARBA00022553"/>
    </source>
</evidence>
<dbReference type="InterPro" id="IPR013625">
    <property type="entry name" value="PTB"/>
</dbReference>
<dbReference type="SUPFAM" id="SSF47769">
    <property type="entry name" value="SAM/Pointed domain"/>
    <property type="match status" value="1"/>
</dbReference>
<reference evidence="9" key="2">
    <citation type="submission" date="2025-09" db="UniProtKB">
        <authorList>
            <consortium name="Ensembl"/>
        </authorList>
    </citation>
    <scope>IDENTIFICATION</scope>
</reference>
<dbReference type="GO" id="GO:0031982">
    <property type="term" value="C:vesicle"/>
    <property type="evidence" value="ECO:0007669"/>
    <property type="project" value="TreeGrafter"/>
</dbReference>
<dbReference type="InterPro" id="IPR013761">
    <property type="entry name" value="SAM/pointed_sf"/>
</dbReference>
<evidence type="ECO:0000256" key="2">
    <source>
        <dbReference type="ARBA" id="ARBA00006197"/>
    </source>
</evidence>
<keyword evidence="3 6" id="KW-0728">SH3 domain</keyword>
<dbReference type="PANTHER" id="PTHR12287">
    <property type="entry name" value="EPIDERMAL GROWTH FACTOR RECEPTOR KINASE SUBSTRATE EPS8-RELATED PROTEIN"/>
    <property type="match status" value="1"/>
</dbReference>
<feature type="domain" description="SH3" evidence="8">
    <location>
        <begin position="505"/>
        <end position="564"/>
    </location>
</feature>
<dbReference type="PANTHER" id="PTHR12287:SF22">
    <property type="entry name" value="EPIDERMAL GROWTH FACTOR RECEPTOR KINASE SUBSTRATE 8-LIKE PROTEIN 3"/>
    <property type="match status" value="1"/>
</dbReference>
<dbReference type="PROSITE" id="PS50002">
    <property type="entry name" value="SH3"/>
    <property type="match status" value="1"/>
</dbReference>
<evidence type="ECO:0000313" key="10">
    <source>
        <dbReference type="Proteomes" id="UP000694389"/>
    </source>
</evidence>
<dbReference type="CDD" id="cd11764">
    <property type="entry name" value="SH3_Eps8"/>
    <property type="match status" value="1"/>
</dbReference>
<dbReference type="Ensembl" id="ENSDLAT00005072510.1">
    <property type="protein sequence ID" value="ENSDLAP00005063999.1"/>
    <property type="gene ID" value="ENSDLAG00005021690.2"/>
</dbReference>
<comment type="similarity">
    <text evidence="2">Belongs to the EPS8 family.</text>
</comment>
<dbReference type="CDD" id="cd01210">
    <property type="entry name" value="PTB_EPS8"/>
    <property type="match status" value="1"/>
</dbReference>